<organism evidence="5 6">
    <name type="scientific">Linnemannia gamsii</name>
    <dbReference type="NCBI Taxonomy" id="64522"/>
    <lineage>
        <taxon>Eukaryota</taxon>
        <taxon>Fungi</taxon>
        <taxon>Fungi incertae sedis</taxon>
        <taxon>Mucoromycota</taxon>
        <taxon>Mortierellomycotina</taxon>
        <taxon>Mortierellomycetes</taxon>
        <taxon>Mortierellales</taxon>
        <taxon>Mortierellaceae</taxon>
        <taxon>Linnemannia</taxon>
    </lineage>
</organism>
<sequence length="528" mass="59381">MDKLAGMEATSTQGHGGADLTGASKDQQQPATVDALTADATMTHATAPSHVAAELSSEGNHRTEVHMESDVKEQSIDTPNASLQQTREEGGIHLGSKRHKESKHSHYGGEQPAKKQKKRIDLVDPEEDLKNAQYFFDNNLRKIKPYFFKYQTYAKGRWLGRKLIEVFNTEFRDRDNTFYERAIKDGRVKINGETVDKDYIIKNSDIVAHDIHRHEPPVASLPVKVVRVVDGVIIVDKPSSIPVHPSGRYRHNTVLHILSTEQGYKDLYPVNRLDRLTSGLMIIALSVKKAREFEKMMQKCEIKKEYVCKVKGEFPRGVTECHQPIRVASFKLTLNTVQPDGKACSTIFERLRYDPESDTSIVLARPVTGRTHQIRVHLQWLGYPITNDPLYHNTDIWGAQNGQGGITLEAEEELVKKLLAQTEAEDELDHALATSSLNNSEASANGNNSEQHQKAEFCSICQLPSRADPEPEKRIMYLHAWKYQAKDWAFETELPDWARETVLACTAASSPDQGTNTMVPESSIESSQ</sequence>
<dbReference type="GO" id="GO:0003723">
    <property type="term" value="F:RNA binding"/>
    <property type="evidence" value="ECO:0007669"/>
    <property type="project" value="UniProtKB-KW"/>
</dbReference>
<feature type="domain" description="Pseudouridine synthase RsuA/RluA-like" evidence="4">
    <location>
        <begin position="232"/>
        <end position="379"/>
    </location>
</feature>
<evidence type="ECO:0000313" key="5">
    <source>
        <dbReference type="EMBL" id="KAG0321788.1"/>
    </source>
</evidence>
<dbReference type="GO" id="GO:0000455">
    <property type="term" value="P:enzyme-directed rRNA pseudouridine synthesis"/>
    <property type="evidence" value="ECO:0007669"/>
    <property type="project" value="TreeGrafter"/>
</dbReference>
<accession>A0A9P6RJU1</accession>
<feature type="compositionally biased region" description="Basic and acidic residues" evidence="3">
    <location>
        <begin position="59"/>
        <end position="75"/>
    </location>
</feature>
<dbReference type="InterPro" id="IPR050188">
    <property type="entry name" value="RluA_PseudoU_synthase"/>
</dbReference>
<dbReference type="Pfam" id="PF00849">
    <property type="entry name" value="PseudoU_synth_2"/>
    <property type="match status" value="1"/>
</dbReference>
<dbReference type="InterPro" id="IPR006224">
    <property type="entry name" value="PsdUridine_synth_RluA-like_CS"/>
</dbReference>
<dbReference type="OrthoDB" id="424794at2759"/>
<feature type="compositionally biased region" description="Basic residues" evidence="3">
    <location>
        <begin position="95"/>
        <end position="106"/>
    </location>
</feature>
<feature type="compositionally biased region" description="Polar residues" evidence="3">
    <location>
        <begin position="76"/>
        <end position="85"/>
    </location>
</feature>
<evidence type="ECO:0000256" key="3">
    <source>
        <dbReference type="SAM" id="MobiDB-lite"/>
    </source>
</evidence>
<evidence type="ECO:0000256" key="1">
    <source>
        <dbReference type="PIRSR" id="PIRSR606225-1"/>
    </source>
</evidence>
<feature type="region of interest" description="Disordered" evidence="3">
    <location>
        <begin position="509"/>
        <end position="528"/>
    </location>
</feature>
<dbReference type="Gene3D" id="3.30.2350.10">
    <property type="entry name" value="Pseudouridine synthase"/>
    <property type="match status" value="1"/>
</dbReference>
<dbReference type="InterPro" id="IPR006145">
    <property type="entry name" value="PsdUridine_synth_RsuA/RluA"/>
</dbReference>
<name>A0A9P6RJU1_9FUNG</name>
<comment type="caution">
    <text evidence="5">The sequence shown here is derived from an EMBL/GenBank/DDBJ whole genome shotgun (WGS) entry which is preliminary data.</text>
</comment>
<dbReference type="CDD" id="cd02557">
    <property type="entry name" value="PseudoU_synth_ScRIB2"/>
    <property type="match status" value="1"/>
</dbReference>
<reference evidence="5" key="1">
    <citation type="journal article" date="2020" name="Fungal Divers.">
        <title>Resolving the Mortierellaceae phylogeny through synthesis of multi-gene phylogenetics and phylogenomics.</title>
        <authorList>
            <person name="Vandepol N."/>
            <person name="Liber J."/>
            <person name="Desiro A."/>
            <person name="Na H."/>
            <person name="Kennedy M."/>
            <person name="Barry K."/>
            <person name="Grigoriev I.V."/>
            <person name="Miller A.N."/>
            <person name="O'Donnell K."/>
            <person name="Stajich J.E."/>
            <person name="Bonito G."/>
        </authorList>
    </citation>
    <scope>NUCLEOTIDE SEQUENCE</scope>
    <source>
        <strain evidence="5">NVP60</strain>
    </source>
</reference>
<protein>
    <recommendedName>
        <fullName evidence="4">Pseudouridine synthase RsuA/RluA-like domain-containing protein</fullName>
    </recommendedName>
</protein>
<keyword evidence="6" id="KW-1185">Reference proteome</keyword>
<dbReference type="EMBL" id="JAAAIN010000053">
    <property type="protein sequence ID" value="KAG0321788.1"/>
    <property type="molecule type" value="Genomic_DNA"/>
</dbReference>
<dbReference type="AlphaFoldDB" id="A0A9P6RJU1"/>
<evidence type="ECO:0000256" key="2">
    <source>
        <dbReference type="PROSITE-ProRule" id="PRU00182"/>
    </source>
</evidence>
<evidence type="ECO:0000259" key="4">
    <source>
        <dbReference type="Pfam" id="PF00849"/>
    </source>
</evidence>
<dbReference type="PANTHER" id="PTHR21600">
    <property type="entry name" value="MITOCHONDRIAL RNA PSEUDOURIDINE SYNTHASE"/>
    <property type="match status" value="1"/>
</dbReference>
<dbReference type="InterPro" id="IPR020103">
    <property type="entry name" value="PsdUridine_synth_cat_dom_sf"/>
</dbReference>
<dbReference type="PANTHER" id="PTHR21600:SF40">
    <property type="entry name" value="PSEUDOURIDYLATE SYNTHASE RPUSD2"/>
    <property type="match status" value="1"/>
</dbReference>
<dbReference type="Proteomes" id="UP000823405">
    <property type="component" value="Unassembled WGS sequence"/>
</dbReference>
<feature type="region of interest" description="Disordered" evidence="3">
    <location>
        <begin position="1"/>
        <end position="119"/>
    </location>
</feature>
<dbReference type="NCBIfam" id="TIGR00005">
    <property type="entry name" value="rluA_subfam"/>
    <property type="match status" value="1"/>
</dbReference>
<evidence type="ECO:0000313" key="6">
    <source>
        <dbReference type="Proteomes" id="UP000823405"/>
    </source>
</evidence>
<gene>
    <name evidence="5" type="ORF">BGZ97_010350</name>
</gene>
<dbReference type="PROSITE" id="PS01129">
    <property type="entry name" value="PSI_RLU"/>
    <property type="match status" value="1"/>
</dbReference>
<feature type="active site" evidence="1">
    <location>
        <position position="274"/>
    </location>
</feature>
<dbReference type="PROSITE" id="PS50889">
    <property type="entry name" value="S4"/>
    <property type="match status" value="1"/>
</dbReference>
<dbReference type="CDD" id="cd00165">
    <property type="entry name" value="S4"/>
    <property type="match status" value="1"/>
</dbReference>
<dbReference type="SUPFAM" id="SSF55120">
    <property type="entry name" value="Pseudouridine synthase"/>
    <property type="match status" value="1"/>
</dbReference>
<proteinExistence type="predicted"/>
<dbReference type="InterPro" id="IPR006225">
    <property type="entry name" value="PsdUridine_synth_RluC/D"/>
</dbReference>
<dbReference type="GO" id="GO:0009982">
    <property type="term" value="F:pseudouridine synthase activity"/>
    <property type="evidence" value="ECO:0007669"/>
    <property type="project" value="InterPro"/>
</dbReference>
<keyword evidence="2" id="KW-0694">RNA-binding</keyword>